<keyword evidence="9" id="KW-0436">Ligase</keyword>
<dbReference type="PANTHER" id="PTHR30621">
    <property type="entry name" value="GLUTAMINE SYNTHETASE ADENYLYLTRANSFERASE"/>
    <property type="match status" value="1"/>
</dbReference>
<dbReference type="EMBL" id="CP042914">
    <property type="protein sequence ID" value="QEG40069.1"/>
    <property type="molecule type" value="Genomic_DNA"/>
</dbReference>
<evidence type="ECO:0000256" key="5">
    <source>
        <dbReference type="ARBA" id="ARBA00022842"/>
    </source>
</evidence>
<keyword evidence="2 9" id="KW-0548">Nucleotidyltransferase</keyword>
<feature type="domain" description="Glutamate-ammonia ligase adenylyltransferase repeated" evidence="7">
    <location>
        <begin position="624"/>
        <end position="869"/>
    </location>
</feature>
<feature type="domain" description="PII-uridylyltransferase/Glutamine-synthetase adenylyltransferase" evidence="8">
    <location>
        <begin position="893"/>
        <end position="1029"/>
    </location>
</feature>
<dbReference type="Gene3D" id="1.20.120.330">
    <property type="entry name" value="Nucleotidyltransferases domain 2"/>
    <property type="match status" value="2"/>
</dbReference>
<protein>
    <submittedName>
        <fullName evidence="9">Glutamate-ammonia-ligase adenylyltransferase</fullName>
        <ecNumber evidence="9">2.7.7.42</ecNumber>
    </submittedName>
</protein>
<evidence type="ECO:0000256" key="4">
    <source>
        <dbReference type="ARBA" id="ARBA00022840"/>
    </source>
</evidence>
<dbReference type="GO" id="GO:0016874">
    <property type="term" value="F:ligase activity"/>
    <property type="evidence" value="ECO:0007669"/>
    <property type="project" value="UniProtKB-KW"/>
</dbReference>
<name>A0A5B9QQ84_9BACT</name>
<evidence type="ECO:0000256" key="6">
    <source>
        <dbReference type="ARBA" id="ARBA00023268"/>
    </source>
</evidence>
<dbReference type="Pfam" id="PF08335">
    <property type="entry name" value="GlnD_UR_UTase"/>
    <property type="match status" value="2"/>
</dbReference>
<dbReference type="GO" id="GO:0000820">
    <property type="term" value="P:regulation of glutamine family amino acid metabolic process"/>
    <property type="evidence" value="ECO:0007669"/>
    <property type="project" value="TreeGrafter"/>
</dbReference>
<dbReference type="GO" id="GO:0008882">
    <property type="term" value="F:[glutamate-ammonia-ligase] adenylyltransferase activity"/>
    <property type="evidence" value="ECO:0007669"/>
    <property type="project" value="UniProtKB-EC"/>
</dbReference>
<dbReference type="InterPro" id="IPR013546">
    <property type="entry name" value="PII_UdlTrfase/GS_AdlTrfase"/>
</dbReference>
<gene>
    <name evidence="9" type="primary">glnE</name>
    <name evidence="9" type="ORF">UC8_20730</name>
</gene>
<evidence type="ECO:0000313" key="9">
    <source>
        <dbReference type="EMBL" id="QEG40069.1"/>
    </source>
</evidence>
<keyword evidence="3" id="KW-0547">Nucleotide-binding</keyword>
<accession>A0A5B9QQ84</accession>
<dbReference type="SUPFAM" id="SSF81301">
    <property type="entry name" value="Nucleotidyltransferase"/>
    <property type="match status" value="2"/>
</dbReference>
<evidence type="ECO:0000259" key="8">
    <source>
        <dbReference type="Pfam" id="PF08335"/>
    </source>
</evidence>
<keyword evidence="10" id="KW-1185">Reference proteome</keyword>
<dbReference type="Proteomes" id="UP000325286">
    <property type="component" value="Chromosome"/>
</dbReference>
<evidence type="ECO:0000256" key="2">
    <source>
        <dbReference type="ARBA" id="ARBA00022695"/>
    </source>
</evidence>
<feature type="domain" description="PII-uridylyltransferase/Glutamine-synthetase adenylyltransferase" evidence="8">
    <location>
        <begin position="364"/>
        <end position="498"/>
    </location>
</feature>
<organism evidence="9 10">
    <name type="scientific">Roseimaritima ulvae</name>
    <dbReference type="NCBI Taxonomy" id="980254"/>
    <lineage>
        <taxon>Bacteria</taxon>
        <taxon>Pseudomonadati</taxon>
        <taxon>Planctomycetota</taxon>
        <taxon>Planctomycetia</taxon>
        <taxon>Pirellulales</taxon>
        <taxon>Pirellulaceae</taxon>
        <taxon>Roseimaritima</taxon>
    </lineage>
</organism>
<dbReference type="KEGG" id="rul:UC8_20730"/>
<reference evidence="9 10" key="1">
    <citation type="submission" date="2019-08" db="EMBL/GenBank/DDBJ databases">
        <title>Deep-cultivation of Planctomycetes and their phenomic and genomic characterization uncovers novel biology.</title>
        <authorList>
            <person name="Wiegand S."/>
            <person name="Jogler M."/>
            <person name="Boedeker C."/>
            <person name="Pinto D."/>
            <person name="Vollmers J."/>
            <person name="Rivas-Marin E."/>
            <person name="Kohn T."/>
            <person name="Peeters S.H."/>
            <person name="Heuer A."/>
            <person name="Rast P."/>
            <person name="Oberbeckmann S."/>
            <person name="Bunk B."/>
            <person name="Jeske O."/>
            <person name="Meyerdierks A."/>
            <person name="Storesund J.E."/>
            <person name="Kallscheuer N."/>
            <person name="Luecker S."/>
            <person name="Lage O.M."/>
            <person name="Pohl T."/>
            <person name="Merkel B.J."/>
            <person name="Hornburger P."/>
            <person name="Mueller R.-W."/>
            <person name="Bruemmer F."/>
            <person name="Labrenz M."/>
            <person name="Spormann A.M."/>
            <person name="Op den Camp H."/>
            <person name="Overmann J."/>
            <person name="Amann R."/>
            <person name="Jetten M.S.M."/>
            <person name="Mascher T."/>
            <person name="Medema M.H."/>
            <person name="Devos D.P."/>
            <person name="Kaster A.-K."/>
            <person name="Ovreas L."/>
            <person name="Rohde M."/>
            <person name="Galperin M.Y."/>
            <person name="Jogler C."/>
        </authorList>
    </citation>
    <scope>NUCLEOTIDE SEQUENCE [LARGE SCALE GENOMIC DNA]</scope>
    <source>
        <strain evidence="9 10">UC8</strain>
    </source>
</reference>
<keyword evidence="1 9" id="KW-0808">Transferase</keyword>
<dbReference type="Pfam" id="PF03710">
    <property type="entry name" value="GlnE"/>
    <property type="match status" value="2"/>
</dbReference>
<keyword evidence="6" id="KW-0511">Multifunctional enzyme</keyword>
<dbReference type="GO" id="GO:0005829">
    <property type="term" value="C:cytosol"/>
    <property type="evidence" value="ECO:0007669"/>
    <property type="project" value="TreeGrafter"/>
</dbReference>
<dbReference type="Gene3D" id="3.30.460.10">
    <property type="entry name" value="Beta Polymerase, domain 2"/>
    <property type="match status" value="2"/>
</dbReference>
<keyword evidence="4" id="KW-0067">ATP-binding</keyword>
<feature type="domain" description="Glutamate-ammonia ligase adenylyltransferase repeated" evidence="7">
    <location>
        <begin position="100"/>
        <end position="343"/>
    </location>
</feature>
<dbReference type="Gene3D" id="1.20.120.1510">
    <property type="match status" value="1"/>
</dbReference>
<dbReference type="CDD" id="cd05401">
    <property type="entry name" value="NT_GlnE_GlnD_like"/>
    <property type="match status" value="2"/>
</dbReference>
<dbReference type="InterPro" id="IPR043519">
    <property type="entry name" value="NT_sf"/>
</dbReference>
<sequence>MPTDPTFPEFNTFDDSQVTSAWLQAVGVQDLPAGQASLSVLRTACSTPDVLDFLGQQLSQQLPTLPDAGAALEGFSQYVAHSRSPLALAGMLQRDHDFFANLLRLFASGPLPTEILLEDPDSLELLRITEGQPIERQILADDIGAEVSRASDAAHVGRLLRSFRRRETLRIIYGEVLRNPPLSRTTEQLSFVAQAILHAALLWTVRELRTRLPHPMIHGNLRARMAIIATGKFGGSELSYGNRLNLLFVHDPPEMAHGPVAEATEQFFQAWGTAIVEMLSRSGQHGPGYQVDVQHVGHADRLTASVNDALRYFDTDGQPWERMSLVKSQVVAGDTDLGSKYLEQLQPLLFRRVLTRTDITGLRMLKRKIERQAREAGDDRLNIRHGTGGIRDIEFVIEFLQLLNGATEPSIRVPNTLQAIEALERVGCLTMQERSTLSENYVMLRRIQHQIQILCGLDCDSLPDDPDIRRRIAAQLQFVTDRGSDVPGFDAALRELQDVNRGVLDHLLHDAFGDSESVAIETELVLDPAPSADQVATTFTQYGFADPAATLDAMHQLAHETIPFLSAPRCRHFLAAIAPKLLHQLSLTPDPAAALATLVAVTDSLGGKGALWELLSTSESALRMVVRLCAASPYLAGLLTSHPGMIDDLLDSLVLGRLPQMEELEKASRELCRGAEDIDPILRSFKNACHLRIGIRDILGKADITQTHAALAATAEACLRRAAEFEHEQLAQRFGDPIDLEGNPIQILMLGMGKLGAREPNYHSDLDVMFLYHADGQTQRRVGGPRSTTTNADFFNRLTQQMMGRFNADQAGGPLYDLDSRIRWSEGDPTAVSLTSFLKRYRYGTSRSEFWQRVALTKARVLSGDDAAQRLANDGLRELLTKVPWSEQDSAQLRELRDRGIQSASPENLKRGRGGTLDVELIVSGLQLKYAAQHPGILEPRTIAGLEKLHDADLIPAPDAAQLIDDYRMLRTVESNLRLLNTAARHELPSDESNLAKLAYLIGDITPAQLVQQCSQARSRNSERFEQLF</sequence>
<evidence type="ECO:0000256" key="1">
    <source>
        <dbReference type="ARBA" id="ARBA00022679"/>
    </source>
</evidence>
<dbReference type="GO" id="GO:0005524">
    <property type="term" value="F:ATP binding"/>
    <property type="evidence" value="ECO:0007669"/>
    <property type="project" value="UniProtKB-KW"/>
</dbReference>
<evidence type="ECO:0000259" key="7">
    <source>
        <dbReference type="Pfam" id="PF03710"/>
    </source>
</evidence>
<dbReference type="EC" id="2.7.7.42" evidence="9"/>
<dbReference type="InterPro" id="IPR023057">
    <property type="entry name" value="GlnE"/>
</dbReference>
<proteinExistence type="predicted"/>
<keyword evidence="5" id="KW-0460">Magnesium</keyword>
<evidence type="ECO:0000313" key="10">
    <source>
        <dbReference type="Proteomes" id="UP000325286"/>
    </source>
</evidence>
<dbReference type="InterPro" id="IPR005190">
    <property type="entry name" value="GlnE_rpt_dom"/>
</dbReference>
<dbReference type="SUPFAM" id="SSF81593">
    <property type="entry name" value="Nucleotidyltransferase substrate binding subunit/domain"/>
    <property type="match status" value="2"/>
</dbReference>
<dbReference type="RefSeq" id="WP_068140114.1">
    <property type="nucleotide sequence ID" value="NZ_CP042914.1"/>
</dbReference>
<dbReference type="AlphaFoldDB" id="A0A5B9QQ84"/>
<dbReference type="OrthoDB" id="9759366at2"/>
<evidence type="ECO:0000256" key="3">
    <source>
        <dbReference type="ARBA" id="ARBA00022741"/>
    </source>
</evidence>
<dbReference type="PANTHER" id="PTHR30621:SF0">
    <property type="entry name" value="BIFUNCTIONAL GLUTAMINE SYNTHETASE ADENYLYLTRANSFERASE_ADENYLYL-REMOVING ENZYME"/>
    <property type="match status" value="1"/>
</dbReference>